<proteinExistence type="predicted"/>
<evidence type="ECO:0000313" key="2">
    <source>
        <dbReference type="EMBL" id="QTR05133.1"/>
    </source>
</evidence>
<dbReference type="SUPFAM" id="SSF56634">
    <property type="entry name" value="Heme-dependent catalase-like"/>
    <property type="match status" value="1"/>
</dbReference>
<evidence type="ECO:0008006" key="4">
    <source>
        <dbReference type="Google" id="ProtNLM"/>
    </source>
</evidence>
<dbReference type="EMBL" id="CP072788">
    <property type="protein sequence ID" value="QTR05133.1"/>
    <property type="molecule type" value="Genomic_DNA"/>
</dbReference>
<gene>
    <name evidence="2" type="ORF">J7S33_10745</name>
</gene>
<evidence type="ECO:0000313" key="3">
    <source>
        <dbReference type="Proteomes" id="UP000671828"/>
    </source>
</evidence>
<dbReference type="AlphaFoldDB" id="A0A8T8I2K1"/>
<dbReference type="InterPro" id="IPR020835">
    <property type="entry name" value="Catalase_sf"/>
</dbReference>
<organism evidence="2 3">
    <name type="scientific">Saccharothrix algeriensis</name>
    <dbReference type="NCBI Taxonomy" id="173560"/>
    <lineage>
        <taxon>Bacteria</taxon>
        <taxon>Bacillati</taxon>
        <taxon>Actinomycetota</taxon>
        <taxon>Actinomycetes</taxon>
        <taxon>Pseudonocardiales</taxon>
        <taxon>Pseudonocardiaceae</taxon>
        <taxon>Saccharothrix</taxon>
    </lineage>
</organism>
<protein>
    <recommendedName>
        <fullName evidence="4">Phosphodiesterase</fullName>
    </recommendedName>
</protein>
<sequence length="240" mass="25747">MNTAAQTSPARPGPGAPTRFVTGLVRVGAALRGKRLFHPHGVVFDAVFTVSRAQRFGVPLLDRPAEHRALVRLSKAVSTPRALPDVLGLAVRVVDADGEGSPLDLALATTGSRPVLRHLLTPRRDFATTFTSLLPYRVGGRTRLLAAIPADPDRRLPVDLAALARTTRPITYRVAVAGPVGRWQPVATLTLLGPCRGGEDPAFDVVAHALDRLHPHGRLNRLRGPTYRASQRARGAAGHR</sequence>
<name>A0A8T8I2K1_9PSEU</name>
<dbReference type="Proteomes" id="UP000671828">
    <property type="component" value="Chromosome"/>
</dbReference>
<evidence type="ECO:0000256" key="1">
    <source>
        <dbReference type="SAM" id="MobiDB-lite"/>
    </source>
</evidence>
<reference evidence="2" key="1">
    <citation type="submission" date="2021-04" db="EMBL/GenBank/DDBJ databases">
        <title>Saccharothrix algeriensis WGS.</title>
        <authorList>
            <person name="Stuskova K."/>
            <person name="Hakalova E."/>
            <person name="Tebbal A.B."/>
            <person name="Eichmeier A."/>
        </authorList>
    </citation>
    <scope>NUCLEOTIDE SEQUENCE</scope>
    <source>
        <strain evidence="2">NRRL B-24137</strain>
    </source>
</reference>
<feature type="region of interest" description="Disordered" evidence="1">
    <location>
        <begin position="220"/>
        <end position="240"/>
    </location>
</feature>
<accession>A0A8T8I2K1</accession>
<dbReference type="GO" id="GO:0020037">
    <property type="term" value="F:heme binding"/>
    <property type="evidence" value="ECO:0007669"/>
    <property type="project" value="InterPro"/>
</dbReference>